<dbReference type="InterPro" id="IPR041532">
    <property type="entry name" value="RlmI-like_PUA"/>
</dbReference>
<dbReference type="Gene3D" id="3.30.750.80">
    <property type="entry name" value="RNA methyltransferase domain (HRMD) like"/>
    <property type="match status" value="1"/>
</dbReference>
<protein>
    <submittedName>
        <fullName evidence="10">Methyltransferase small</fullName>
    </submittedName>
</protein>
<evidence type="ECO:0000256" key="5">
    <source>
        <dbReference type="ARBA" id="ARBA00022679"/>
    </source>
</evidence>
<evidence type="ECO:0000313" key="11">
    <source>
        <dbReference type="Proteomes" id="UP000002620"/>
    </source>
</evidence>
<evidence type="ECO:0000256" key="2">
    <source>
        <dbReference type="ARBA" id="ARBA00022490"/>
    </source>
</evidence>
<dbReference type="Gene3D" id="3.40.50.150">
    <property type="entry name" value="Vaccinia Virus protein VP39"/>
    <property type="match status" value="1"/>
</dbReference>
<dbReference type="KEGG" id="adg:Adeg_0968"/>
<dbReference type="PROSITE" id="PS50890">
    <property type="entry name" value="PUA"/>
    <property type="match status" value="1"/>
</dbReference>
<evidence type="ECO:0000256" key="1">
    <source>
        <dbReference type="ARBA" id="ARBA00004496"/>
    </source>
</evidence>
<keyword evidence="3" id="KW-0698">rRNA processing</keyword>
<evidence type="ECO:0000256" key="3">
    <source>
        <dbReference type="ARBA" id="ARBA00022552"/>
    </source>
</evidence>
<dbReference type="SUPFAM" id="SSF88697">
    <property type="entry name" value="PUA domain-like"/>
    <property type="match status" value="1"/>
</dbReference>
<sequence length="392" mass="44234">MLVARVILLPGKERRLLAGHLWVYEGEIKKVEGEVEPGGIVSVYSSRGKFLGRGYFNPHSQITVRLLTREDEEINESFLRRRLEAALAFRQRVVKEASAYRLVNGEGDLLPGLVVDRYGDYLVVQVLTLGMEKLRPLLIPLLVELLSPRGIYERSDVSSREKEGLPPATGLLYGEVPRRVTIREGELSFLVDIYEGQKTGFFLDQRENRQILSTLTAGMRVLDCFCYTGGFAVAAAKGEAEEVVAVDVSEQALELARENAVLNGVEEKISWREANCFDELRRLEKAGEKFDLVILDPPAFTKSKEALPSAMRGYKEINLRALKLLRPGGLLFTCSCSYHLTEPLFWEVVLSAAQDARRTLRLVEFRRQARDHAILPTVPETYYLKCGIFQVI</sequence>
<evidence type="ECO:0000256" key="8">
    <source>
        <dbReference type="ARBA" id="ARBA00038091"/>
    </source>
</evidence>
<keyword evidence="4 10" id="KW-0489">Methyltransferase</keyword>
<dbReference type="Gene3D" id="2.30.130.10">
    <property type="entry name" value="PUA domain"/>
    <property type="match status" value="1"/>
</dbReference>
<comment type="subcellular location">
    <subcellularLocation>
        <location evidence="1">Cytoplasm</location>
    </subcellularLocation>
</comment>
<dbReference type="GO" id="GO:0005737">
    <property type="term" value="C:cytoplasm"/>
    <property type="evidence" value="ECO:0007669"/>
    <property type="project" value="UniProtKB-SubCell"/>
</dbReference>
<dbReference type="HOGENOM" id="CLU_014042_0_0_9"/>
<reference evidence="10 11" key="1">
    <citation type="submission" date="2009-10" db="EMBL/GenBank/DDBJ databases">
        <title>Complete sequence of chromosome of Ammonifex degensii KC4.</title>
        <authorList>
            <consortium name="US DOE Joint Genome Institute"/>
            <person name="Kerfeld C."/>
            <person name="Goodner B."/>
            <person name="Huber H."/>
            <person name="Stetter K."/>
            <person name="Lucas S."/>
            <person name="Copeland A."/>
            <person name="Lapidus A."/>
            <person name="Glavina del Rio T."/>
            <person name="Dalin E."/>
            <person name="Tice H."/>
            <person name="Bruce D."/>
            <person name="Goodwin L."/>
            <person name="Pitluck S."/>
            <person name="Saunders E."/>
            <person name="Brettin T."/>
            <person name="Detter J.C."/>
            <person name="Han C."/>
            <person name="Larimer F."/>
            <person name="Land M."/>
            <person name="Hauser L."/>
            <person name="Kyrpides N."/>
            <person name="Ovchinnikova G."/>
            <person name="Richardson P."/>
        </authorList>
    </citation>
    <scope>NUCLEOTIDE SEQUENCE [LARGE SCALE GENOMIC DNA]</scope>
    <source>
        <strain evidence="11">DSM 10501 / KC4</strain>
    </source>
</reference>
<dbReference type="SUPFAM" id="SSF53335">
    <property type="entry name" value="S-adenosyl-L-methionine-dependent methyltransferases"/>
    <property type="match status" value="1"/>
</dbReference>
<evidence type="ECO:0000313" key="10">
    <source>
        <dbReference type="EMBL" id="ACX52103.1"/>
    </source>
</evidence>
<gene>
    <name evidence="10" type="ordered locus">Adeg_0968</name>
</gene>
<keyword evidence="2" id="KW-0963">Cytoplasm</keyword>
<comment type="similarity">
    <text evidence="8">Belongs to the methyltransferase superfamily. RlmI family.</text>
</comment>
<organism evidence="10 11">
    <name type="scientific">Ammonifex degensii (strain DSM 10501 / KC4)</name>
    <dbReference type="NCBI Taxonomy" id="429009"/>
    <lineage>
        <taxon>Bacteria</taxon>
        <taxon>Bacillati</taxon>
        <taxon>Bacillota</taxon>
        <taxon>Clostridia</taxon>
        <taxon>Thermoanaerobacterales</taxon>
        <taxon>Thermoanaerobacteraceae</taxon>
        <taxon>Ammonifex</taxon>
    </lineage>
</organism>
<dbReference type="SMART" id="SM00359">
    <property type="entry name" value="PUA"/>
    <property type="match status" value="1"/>
</dbReference>
<dbReference type="Pfam" id="PF17785">
    <property type="entry name" value="PUA_3"/>
    <property type="match status" value="1"/>
</dbReference>
<dbReference type="PANTHER" id="PTHR42873">
    <property type="entry name" value="RIBOSOMAL RNA LARGE SUBUNIT METHYLTRANSFERASE"/>
    <property type="match status" value="1"/>
</dbReference>
<dbReference type="InterPro" id="IPR002478">
    <property type="entry name" value="PUA"/>
</dbReference>
<dbReference type="CDD" id="cd02440">
    <property type="entry name" value="AdoMet_MTases"/>
    <property type="match status" value="1"/>
</dbReference>
<dbReference type="eggNOG" id="COG1092">
    <property type="taxonomic scope" value="Bacteria"/>
</dbReference>
<dbReference type="Pfam" id="PF10672">
    <property type="entry name" value="Methyltrans_SAM"/>
    <property type="match status" value="1"/>
</dbReference>
<dbReference type="InterPro" id="IPR036974">
    <property type="entry name" value="PUA_sf"/>
</dbReference>
<dbReference type="EMBL" id="CP001785">
    <property type="protein sequence ID" value="ACX52103.1"/>
    <property type="molecule type" value="Genomic_DNA"/>
</dbReference>
<dbReference type="InterPro" id="IPR015947">
    <property type="entry name" value="PUA-like_sf"/>
</dbReference>
<dbReference type="PANTHER" id="PTHR42873:SF1">
    <property type="entry name" value="S-ADENOSYLMETHIONINE-DEPENDENT METHYLTRANSFERASE DOMAIN-CONTAINING PROTEIN"/>
    <property type="match status" value="1"/>
</dbReference>
<evidence type="ECO:0000256" key="4">
    <source>
        <dbReference type="ARBA" id="ARBA00022603"/>
    </source>
</evidence>
<accession>C9RCX6</accession>
<dbReference type="AlphaFoldDB" id="C9RCX6"/>
<proteinExistence type="inferred from homology"/>
<evidence type="ECO:0000256" key="7">
    <source>
        <dbReference type="ARBA" id="ARBA00022884"/>
    </source>
</evidence>
<dbReference type="GO" id="GO:0008168">
    <property type="term" value="F:methyltransferase activity"/>
    <property type="evidence" value="ECO:0007669"/>
    <property type="project" value="UniProtKB-KW"/>
</dbReference>
<name>C9RCX6_AMMDK</name>
<dbReference type="GO" id="GO:0006364">
    <property type="term" value="P:rRNA processing"/>
    <property type="evidence" value="ECO:0007669"/>
    <property type="project" value="UniProtKB-KW"/>
</dbReference>
<dbReference type="GO" id="GO:0032259">
    <property type="term" value="P:methylation"/>
    <property type="evidence" value="ECO:0007669"/>
    <property type="project" value="UniProtKB-KW"/>
</dbReference>
<evidence type="ECO:0000259" key="9">
    <source>
        <dbReference type="SMART" id="SM00359"/>
    </source>
</evidence>
<dbReference type="InterPro" id="IPR019614">
    <property type="entry name" value="SAM-dep_methyl-trfase"/>
</dbReference>
<dbReference type="Proteomes" id="UP000002620">
    <property type="component" value="Chromosome"/>
</dbReference>
<keyword evidence="7" id="KW-0694">RNA-binding</keyword>
<dbReference type="GO" id="GO:0003723">
    <property type="term" value="F:RNA binding"/>
    <property type="evidence" value="ECO:0007669"/>
    <property type="project" value="UniProtKB-KW"/>
</dbReference>
<dbReference type="RefSeq" id="WP_015738980.1">
    <property type="nucleotide sequence ID" value="NC_013385.1"/>
</dbReference>
<dbReference type="CDD" id="cd21153">
    <property type="entry name" value="PUA_RlmI"/>
    <property type="match status" value="1"/>
</dbReference>
<dbReference type="CDD" id="cd11572">
    <property type="entry name" value="RlmI_M_like"/>
    <property type="match status" value="1"/>
</dbReference>
<keyword evidence="5" id="KW-0808">Transferase</keyword>
<keyword evidence="6" id="KW-0949">S-adenosyl-L-methionine</keyword>
<keyword evidence="11" id="KW-1185">Reference proteome</keyword>
<dbReference type="InterPro" id="IPR029063">
    <property type="entry name" value="SAM-dependent_MTases_sf"/>
</dbReference>
<feature type="domain" description="PUA" evidence="9">
    <location>
        <begin position="4"/>
        <end position="88"/>
    </location>
</feature>
<evidence type="ECO:0000256" key="6">
    <source>
        <dbReference type="ARBA" id="ARBA00022691"/>
    </source>
</evidence>
<dbReference type="STRING" id="429009.Adeg_0968"/>